<evidence type="ECO:0000313" key="1">
    <source>
        <dbReference type="EMBL" id="RCV33802.1"/>
    </source>
</evidence>
<dbReference type="EMBL" id="CM003534">
    <property type="protein sequence ID" value="RCV33802.1"/>
    <property type="molecule type" value="Genomic_DNA"/>
</dbReference>
<organism evidence="1">
    <name type="scientific">Setaria italica</name>
    <name type="common">Foxtail millet</name>
    <name type="synonym">Panicum italicum</name>
    <dbReference type="NCBI Taxonomy" id="4555"/>
    <lineage>
        <taxon>Eukaryota</taxon>
        <taxon>Viridiplantae</taxon>
        <taxon>Streptophyta</taxon>
        <taxon>Embryophyta</taxon>
        <taxon>Tracheophyta</taxon>
        <taxon>Spermatophyta</taxon>
        <taxon>Magnoliopsida</taxon>
        <taxon>Liliopsida</taxon>
        <taxon>Poales</taxon>
        <taxon>Poaceae</taxon>
        <taxon>PACMAD clade</taxon>
        <taxon>Panicoideae</taxon>
        <taxon>Panicodae</taxon>
        <taxon>Paniceae</taxon>
        <taxon>Cenchrinae</taxon>
        <taxon>Setaria</taxon>
    </lineage>
</organism>
<dbReference type="AlphaFoldDB" id="A0A368RUC7"/>
<sequence length="125" mass="13186">MNAAAPAAARGGIPRQPYDSETWSASTVCQLGTSSSLVVFEVGSDWASVSVDGELTNAHTNTSCGTPVLGAAVNGQLFSLYYQRSNLPRLDRTYTVPAVPSHDHADAKFARSWDDAVGNAQVLSK</sequence>
<protein>
    <submittedName>
        <fullName evidence="1">Uncharacterized protein</fullName>
    </submittedName>
</protein>
<gene>
    <name evidence="1" type="ORF">SETIT_7G111800v2</name>
</gene>
<proteinExistence type="predicted"/>
<name>A0A368RUC7_SETIT</name>
<reference evidence="1" key="1">
    <citation type="journal article" date="2012" name="Nat. Biotechnol.">
        <title>Reference genome sequence of the model plant Setaria.</title>
        <authorList>
            <person name="Bennetzen J.L."/>
            <person name="Schmutz J."/>
            <person name="Wang H."/>
            <person name="Percifield R."/>
            <person name="Hawkins J."/>
            <person name="Pontaroli A.C."/>
            <person name="Estep M."/>
            <person name="Feng L."/>
            <person name="Vaughn J.N."/>
            <person name="Grimwood J."/>
            <person name="Jenkins J."/>
            <person name="Barry K."/>
            <person name="Lindquist E."/>
            <person name="Hellsten U."/>
            <person name="Deshpande S."/>
            <person name="Wang X."/>
            <person name="Wu X."/>
            <person name="Mitros T."/>
            <person name="Triplett J."/>
            <person name="Yang X."/>
            <person name="Ye C.Y."/>
            <person name="Mauro-Herrera M."/>
            <person name="Wang L."/>
            <person name="Li P."/>
            <person name="Sharma M."/>
            <person name="Sharma R."/>
            <person name="Ronald P.C."/>
            <person name="Panaud O."/>
            <person name="Kellogg E.A."/>
            <person name="Brutnell T.P."/>
            <person name="Doust A.N."/>
            <person name="Tuskan G.A."/>
            <person name="Rokhsar D."/>
            <person name="Devos K.M."/>
        </authorList>
    </citation>
    <scope>NUCLEOTIDE SEQUENCE [LARGE SCALE GENOMIC DNA]</scope>
    <source>
        <strain evidence="1">Yugu1</strain>
    </source>
</reference>
<reference evidence="1" key="2">
    <citation type="submission" date="2015-07" db="EMBL/GenBank/DDBJ databases">
        <authorList>
            <person name="Noorani M."/>
        </authorList>
    </citation>
    <scope>NUCLEOTIDE SEQUENCE</scope>
    <source>
        <strain evidence="1">Yugu1</strain>
    </source>
</reference>
<accession>A0A368RUC7</accession>